<comment type="caution">
    <text evidence="1">The sequence shown here is derived from an EMBL/GenBank/DDBJ whole genome shotgun (WGS) entry which is preliminary data.</text>
</comment>
<dbReference type="Gene3D" id="3.30.1360.120">
    <property type="entry name" value="Probable tRNA modification gtpase trme, domain 1"/>
    <property type="match status" value="1"/>
</dbReference>
<dbReference type="InterPro" id="IPR027266">
    <property type="entry name" value="TrmE/GcvT-like"/>
</dbReference>
<dbReference type="AlphaFoldDB" id="A0A3N1MDJ2"/>
<dbReference type="SUPFAM" id="SSF103025">
    <property type="entry name" value="Folate-binding domain"/>
    <property type="match status" value="1"/>
</dbReference>
<sequence>MVEPRTVLDALAADMASASGDQAALSALTPVGQITLRGEAACLPLASAALGVALPSAANRFESDGARAALWLGPDEWLVLVPRPEVATTIARFQMALAGYHYAAVDTSAGRLGLEIAGPAARTVMEKGCHLDLHPRQFGPGHVAQSTFARVPAIILQRDERPTYWLLVRPSYSVYLARWAIDAMAEFHLAPIPAR</sequence>
<dbReference type="RefSeq" id="WP_123688531.1">
    <property type="nucleotide sequence ID" value="NZ_AP019700.1"/>
</dbReference>
<dbReference type="Gene3D" id="3.30.70.1520">
    <property type="entry name" value="Heterotetrameric sarcosine oxidase"/>
    <property type="match status" value="1"/>
</dbReference>
<dbReference type="Proteomes" id="UP000278222">
    <property type="component" value="Unassembled WGS sequence"/>
</dbReference>
<accession>A0A3N1MDJ2</accession>
<evidence type="ECO:0000313" key="2">
    <source>
        <dbReference type="Proteomes" id="UP000278222"/>
    </source>
</evidence>
<dbReference type="Pfam" id="PF04268">
    <property type="entry name" value="SoxG"/>
    <property type="match status" value="1"/>
</dbReference>
<dbReference type="OrthoDB" id="9814782at2"/>
<keyword evidence="2" id="KW-1185">Reference proteome</keyword>
<dbReference type="EMBL" id="RJKX01000011">
    <property type="protein sequence ID" value="ROQ01801.1"/>
    <property type="molecule type" value="Genomic_DNA"/>
</dbReference>
<proteinExistence type="predicted"/>
<organism evidence="1 2">
    <name type="scientific">Stella humosa</name>
    <dbReference type="NCBI Taxonomy" id="94"/>
    <lineage>
        <taxon>Bacteria</taxon>
        <taxon>Pseudomonadati</taxon>
        <taxon>Pseudomonadota</taxon>
        <taxon>Alphaproteobacteria</taxon>
        <taxon>Rhodospirillales</taxon>
        <taxon>Stellaceae</taxon>
        <taxon>Stella</taxon>
    </lineage>
</organism>
<protein>
    <submittedName>
        <fullName evidence="1">Sarcosine oxidase subunit gamma</fullName>
    </submittedName>
</protein>
<gene>
    <name evidence="1" type="ORF">EDC65_0988</name>
</gene>
<dbReference type="InterPro" id="IPR007375">
    <property type="entry name" value="SoxG"/>
</dbReference>
<name>A0A3N1MDJ2_9PROT</name>
<evidence type="ECO:0000313" key="1">
    <source>
        <dbReference type="EMBL" id="ROQ01801.1"/>
    </source>
</evidence>
<reference evidence="1 2" key="1">
    <citation type="submission" date="2018-11" db="EMBL/GenBank/DDBJ databases">
        <title>Genomic Encyclopedia of Type Strains, Phase IV (KMG-IV): sequencing the most valuable type-strain genomes for metagenomic binning, comparative biology and taxonomic classification.</title>
        <authorList>
            <person name="Goeker M."/>
        </authorList>
    </citation>
    <scope>NUCLEOTIDE SEQUENCE [LARGE SCALE GENOMIC DNA]</scope>
    <source>
        <strain evidence="1 2">DSM 5900</strain>
    </source>
</reference>